<comment type="caution">
    <text evidence="1">The sequence shown here is derived from an EMBL/GenBank/DDBJ whole genome shotgun (WGS) entry which is preliminary data.</text>
</comment>
<gene>
    <name evidence="1" type="ORF">D0X99_05235</name>
</gene>
<accession>A0A418PU37</accession>
<dbReference type="AlphaFoldDB" id="A0A418PU37"/>
<proteinExistence type="predicted"/>
<organism evidence="1 2">
    <name type="scientific">Algoriphagus lacus</name>
    <dbReference type="NCBI Taxonomy" id="2056311"/>
    <lineage>
        <taxon>Bacteria</taxon>
        <taxon>Pseudomonadati</taxon>
        <taxon>Bacteroidota</taxon>
        <taxon>Cytophagia</taxon>
        <taxon>Cytophagales</taxon>
        <taxon>Cyclobacteriaceae</taxon>
        <taxon>Algoriphagus</taxon>
    </lineage>
</organism>
<reference evidence="1 2" key="1">
    <citation type="submission" date="2018-09" db="EMBL/GenBank/DDBJ databases">
        <authorList>
            <person name="Wang X."/>
            <person name="Du Z."/>
        </authorList>
    </citation>
    <scope>NUCLEOTIDE SEQUENCE [LARGE SCALE GENOMIC DNA]</scope>
    <source>
        <strain evidence="1 2">N3</strain>
    </source>
</reference>
<evidence type="ECO:0000313" key="2">
    <source>
        <dbReference type="Proteomes" id="UP000283522"/>
    </source>
</evidence>
<protein>
    <submittedName>
        <fullName evidence="1">Uncharacterized protein</fullName>
    </submittedName>
</protein>
<evidence type="ECO:0000313" key="1">
    <source>
        <dbReference type="EMBL" id="RIW17158.1"/>
    </source>
</evidence>
<keyword evidence="2" id="KW-1185">Reference proteome</keyword>
<dbReference type="RefSeq" id="WP_119476596.1">
    <property type="nucleotide sequence ID" value="NZ_QXML01000002.1"/>
</dbReference>
<dbReference type="EMBL" id="QXML01000002">
    <property type="protein sequence ID" value="RIW17158.1"/>
    <property type="molecule type" value="Genomic_DNA"/>
</dbReference>
<dbReference type="Proteomes" id="UP000283522">
    <property type="component" value="Unassembled WGS sequence"/>
</dbReference>
<name>A0A418PU37_9BACT</name>
<sequence length="133" mass="15267">MQSQTSSAQDFSSVYGQIEIQNYSIVFNVQAKRDHLGYHLPETIHQVILKGKNLSGHQFSTVDIRFREPKNIVTNPAGSADTVIIDMPKSDYSLFENFLKKTIDSKDSPRKLLIMEYTSSPNKYEYNTTFLIR</sequence>
<dbReference type="OrthoDB" id="9842478at2"/>